<proteinExistence type="predicted"/>
<accession>Q33AT8</accession>
<gene>
    <name evidence="1" type="ordered locus">LOC_Os10g08269</name>
</gene>
<reference evidence="1" key="3">
    <citation type="submission" date="2006-07" db="EMBL/GenBank/DDBJ databases">
        <authorList>
            <person name="Buell R."/>
        </authorList>
    </citation>
    <scope>NUCLEOTIDE SEQUENCE</scope>
</reference>
<protein>
    <submittedName>
        <fullName evidence="1">Uncharacterized protein</fullName>
    </submittedName>
</protein>
<dbReference type="EMBL" id="DP000086">
    <property type="protein sequence ID" value="ABB46837.1"/>
    <property type="molecule type" value="Genomic_DNA"/>
</dbReference>
<reference evidence="1" key="2">
    <citation type="submission" date="2003-05" db="EMBL/GenBank/DDBJ databases">
        <authorList>
            <person name="Buell C.R."/>
            <person name="Wing R.A."/>
            <person name="McCombie W.R."/>
            <person name="Messing J."/>
            <person name="Yuan Q."/>
            <person name="Ouyang S."/>
        </authorList>
    </citation>
    <scope>NUCLEOTIDE SEQUENCE</scope>
</reference>
<organism evidence="1">
    <name type="scientific">Oryza sativa subsp. japonica</name>
    <name type="common">Rice</name>
    <dbReference type="NCBI Taxonomy" id="39947"/>
    <lineage>
        <taxon>Eukaryota</taxon>
        <taxon>Viridiplantae</taxon>
        <taxon>Streptophyta</taxon>
        <taxon>Embryophyta</taxon>
        <taxon>Tracheophyta</taxon>
        <taxon>Spermatophyta</taxon>
        <taxon>Magnoliopsida</taxon>
        <taxon>Liliopsida</taxon>
        <taxon>Poales</taxon>
        <taxon>Poaceae</taxon>
        <taxon>BOP clade</taxon>
        <taxon>Oryzoideae</taxon>
        <taxon>Oryzeae</taxon>
        <taxon>Oryzinae</taxon>
        <taxon>Oryza</taxon>
        <taxon>Oryza sativa</taxon>
    </lineage>
</organism>
<name>Q33AT8_ORYSJ</name>
<sequence>MAALPGGGSRGWSRCRF</sequence>
<evidence type="ECO:0000313" key="1">
    <source>
        <dbReference type="EMBL" id="ABB46837.1"/>
    </source>
</evidence>
<dbReference type="AlphaFoldDB" id="Q33AT8"/>
<reference evidence="1" key="1">
    <citation type="journal article" date="2003" name="Science">
        <title>In-depth view of structure, activity, and evolution of rice chromosome 10.</title>
        <authorList>
            <consortium name="Rice Chromosome 10 Sequencing Consortium"/>
        </authorList>
    </citation>
    <scope>NUCLEOTIDE SEQUENCE [LARGE SCALE GENOMIC DNA]</scope>
</reference>